<evidence type="ECO:0000256" key="2">
    <source>
        <dbReference type="ARBA" id="ARBA00022771"/>
    </source>
</evidence>
<name>A0A8S3Q1R1_MYTED</name>
<dbReference type="AlphaFoldDB" id="A0A8S3Q1R1"/>
<evidence type="ECO:0000313" key="7">
    <source>
        <dbReference type="EMBL" id="CAG2188045.1"/>
    </source>
</evidence>
<comment type="caution">
    <text evidence="7">The sequence shown here is derived from an EMBL/GenBank/DDBJ whole genome shotgun (WGS) entry which is preliminary data.</text>
</comment>
<feature type="domain" description="RING-type" evidence="5">
    <location>
        <begin position="9"/>
        <end position="50"/>
    </location>
</feature>
<evidence type="ECO:0000259" key="6">
    <source>
        <dbReference type="PROSITE" id="PS50119"/>
    </source>
</evidence>
<dbReference type="PROSITE" id="PS50089">
    <property type="entry name" value="ZF_RING_2"/>
    <property type="match status" value="1"/>
</dbReference>
<dbReference type="Pfam" id="PF00097">
    <property type="entry name" value="zf-C3HC4"/>
    <property type="match status" value="1"/>
</dbReference>
<dbReference type="InterPro" id="IPR047153">
    <property type="entry name" value="TRIM45/56/19-like"/>
</dbReference>
<keyword evidence="7" id="KW-0012">Acyltransferase</keyword>
<dbReference type="InterPro" id="IPR018957">
    <property type="entry name" value="Znf_C3HC4_RING-type"/>
</dbReference>
<dbReference type="EC" id="2.3.2.27" evidence="7"/>
<dbReference type="Proteomes" id="UP000683360">
    <property type="component" value="Unassembled WGS sequence"/>
</dbReference>
<dbReference type="InterPro" id="IPR017907">
    <property type="entry name" value="Znf_RING_CS"/>
</dbReference>
<gene>
    <name evidence="7" type="ORF">MEDL_3485</name>
</gene>
<organism evidence="7 8">
    <name type="scientific">Mytilus edulis</name>
    <name type="common">Blue mussel</name>
    <dbReference type="NCBI Taxonomy" id="6550"/>
    <lineage>
        <taxon>Eukaryota</taxon>
        <taxon>Metazoa</taxon>
        <taxon>Spiralia</taxon>
        <taxon>Lophotrochozoa</taxon>
        <taxon>Mollusca</taxon>
        <taxon>Bivalvia</taxon>
        <taxon>Autobranchia</taxon>
        <taxon>Pteriomorphia</taxon>
        <taxon>Mytilida</taxon>
        <taxon>Mytiloidea</taxon>
        <taxon>Mytilidae</taxon>
        <taxon>Mytilinae</taxon>
        <taxon>Mytilus</taxon>
    </lineage>
</organism>
<dbReference type="SUPFAM" id="SSF57850">
    <property type="entry name" value="RING/U-box"/>
    <property type="match status" value="1"/>
</dbReference>
<dbReference type="PROSITE" id="PS00518">
    <property type="entry name" value="ZF_RING_1"/>
    <property type="match status" value="1"/>
</dbReference>
<feature type="domain" description="B box-type" evidence="6">
    <location>
        <begin position="78"/>
        <end position="125"/>
    </location>
</feature>
<dbReference type="SMART" id="SM00336">
    <property type="entry name" value="BBOX"/>
    <property type="match status" value="2"/>
</dbReference>
<evidence type="ECO:0000256" key="4">
    <source>
        <dbReference type="PROSITE-ProRule" id="PRU00024"/>
    </source>
</evidence>
<sequence length="471" mass="53546">MAEGCDSKCGICLSFVFTEPKLLDCYHTFCLPCLQKLDINDNKISCPLCTTSMSLPVEGVSGLKPYPYKLEYVKVSNEVMDACDLCDDQNIAVSKCLDCKTNLCSKCRDYHGKLKTSKNHVIQPLKIIESEKLDQTEATVKTKCKDHCKELTLFCRPCNTLLCIDCSEEFHPCHKVENLSVLLQTKKEMLLVRIASFKSRISFLQNTAEMVELKENNYDKYCLVLKQDVKVHATNLKDIICRTVDKLANRNLDIIDDIKKKDMIELDKYKKQIYSEKMSLSGLIMTTENFINQSSDKNFLEEFPVIGKRLDSILCKSVNIFPSMHDLGHEWDAVSEAVIEKIFGKVTASEKEKELKPIYPHLPVPELCLVPSHKAEKVAEFVVNNVLDIVPADKNNAWILTPNLSCMYSSEGKKGNSYEVHPEIKRFVRMSASRILLCLGNNVVIKKKKIIIFATKFSLMDCIVAYLEMIS</sequence>
<dbReference type="InterPro" id="IPR013083">
    <property type="entry name" value="Znf_RING/FYVE/PHD"/>
</dbReference>
<evidence type="ECO:0000256" key="3">
    <source>
        <dbReference type="ARBA" id="ARBA00022833"/>
    </source>
</evidence>
<dbReference type="PROSITE" id="PS50119">
    <property type="entry name" value="ZF_BBOX"/>
    <property type="match status" value="2"/>
</dbReference>
<keyword evidence="7" id="KW-0808">Transferase</keyword>
<keyword evidence="2 4" id="KW-0863">Zinc-finger</keyword>
<dbReference type="InterPro" id="IPR000315">
    <property type="entry name" value="Znf_B-box"/>
</dbReference>
<evidence type="ECO:0000313" key="8">
    <source>
        <dbReference type="Proteomes" id="UP000683360"/>
    </source>
</evidence>
<dbReference type="Gene3D" id="4.10.830.40">
    <property type="match status" value="1"/>
</dbReference>
<dbReference type="Gene3D" id="3.30.160.60">
    <property type="entry name" value="Classic Zinc Finger"/>
    <property type="match status" value="1"/>
</dbReference>
<dbReference type="EMBL" id="CAJPWZ010000193">
    <property type="protein sequence ID" value="CAG2188045.1"/>
    <property type="molecule type" value="Genomic_DNA"/>
</dbReference>
<feature type="domain" description="B box-type" evidence="6">
    <location>
        <begin position="139"/>
        <end position="179"/>
    </location>
</feature>
<reference evidence="7" key="1">
    <citation type="submission" date="2021-03" db="EMBL/GenBank/DDBJ databases">
        <authorList>
            <person name="Bekaert M."/>
        </authorList>
    </citation>
    <scope>NUCLEOTIDE SEQUENCE</scope>
</reference>
<dbReference type="SMART" id="SM00184">
    <property type="entry name" value="RING"/>
    <property type="match status" value="1"/>
</dbReference>
<dbReference type="OrthoDB" id="6133371at2759"/>
<dbReference type="SUPFAM" id="SSF57845">
    <property type="entry name" value="B-box zinc-binding domain"/>
    <property type="match status" value="1"/>
</dbReference>
<protein>
    <submittedName>
        <fullName evidence="7">TRIM56</fullName>
        <ecNumber evidence="7">2.3.2.27</ecNumber>
    </submittedName>
</protein>
<keyword evidence="1" id="KW-0479">Metal-binding</keyword>
<dbReference type="GO" id="GO:0008270">
    <property type="term" value="F:zinc ion binding"/>
    <property type="evidence" value="ECO:0007669"/>
    <property type="project" value="UniProtKB-KW"/>
</dbReference>
<evidence type="ECO:0000259" key="5">
    <source>
        <dbReference type="PROSITE" id="PS50089"/>
    </source>
</evidence>
<keyword evidence="3" id="KW-0862">Zinc</keyword>
<dbReference type="PANTHER" id="PTHR25462:SF296">
    <property type="entry name" value="MEIOTIC P26, ISOFORM F"/>
    <property type="match status" value="1"/>
</dbReference>
<keyword evidence="8" id="KW-1185">Reference proteome</keyword>
<evidence type="ECO:0000256" key="1">
    <source>
        <dbReference type="ARBA" id="ARBA00022723"/>
    </source>
</evidence>
<proteinExistence type="predicted"/>
<dbReference type="Gene3D" id="3.30.40.10">
    <property type="entry name" value="Zinc/RING finger domain, C3HC4 (zinc finger)"/>
    <property type="match status" value="1"/>
</dbReference>
<dbReference type="GO" id="GO:0061630">
    <property type="term" value="F:ubiquitin protein ligase activity"/>
    <property type="evidence" value="ECO:0007669"/>
    <property type="project" value="UniProtKB-EC"/>
</dbReference>
<accession>A0A8S3Q1R1</accession>
<dbReference type="InterPro" id="IPR001841">
    <property type="entry name" value="Znf_RING"/>
</dbReference>
<dbReference type="PANTHER" id="PTHR25462">
    <property type="entry name" value="BONUS, ISOFORM C-RELATED"/>
    <property type="match status" value="1"/>
</dbReference>